<dbReference type="Proteomes" id="UP001152795">
    <property type="component" value="Unassembled WGS sequence"/>
</dbReference>
<dbReference type="PANTHER" id="PTHR21301:SF10">
    <property type="entry name" value="REVERSE TRANSCRIPTASE DOMAIN-CONTAINING PROTEIN"/>
    <property type="match status" value="1"/>
</dbReference>
<dbReference type="InterPro" id="IPR058912">
    <property type="entry name" value="HTH_animal"/>
</dbReference>
<feature type="non-terminal residue" evidence="1">
    <location>
        <position position="1"/>
    </location>
</feature>
<dbReference type="PANTHER" id="PTHR21301">
    <property type="entry name" value="REVERSE TRANSCRIPTASE"/>
    <property type="match status" value="1"/>
</dbReference>
<proteinExistence type="predicted"/>
<dbReference type="EMBL" id="CACRXK020003536">
    <property type="protein sequence ID" value="CAB3999200.1"/>
    <property type="molecule type" value="Genomic_DNA"/>
</dbReference>
<protein>
    <submittedName>
        <fullName evidence="1">Uncharacterized protein</fullName>
    </submittedName>
</protein>
<dbReference type="OrthoDB" id="10018421at2759"/>
<dbReference type="Pfam" id="PF01541">
    <property type="entry name" value="GIY-YIG"/>
    <property type="match status" value="1"/>
</dbReference>
<dbReference type="AlphaFoldDB" id="A0A6S7H8E1"/>
<gene>
    <name evidence="1" type="ORF">PACLA_8A057645</name>
</gene>
<dbReference type="InterPro" id="IPR000305">
    <property type="entry name" value="GIY-YIG_endonuc"/>
</dbReference>
<organism evidence="1 2">
    <name type="scientific">Paramuricea clavata</name>
    <name type="common">Red gorgonian</name>
    <name type="synonym">Violescent sea-whip</name>
    <dbReference type="NCBI Taxonomy" id="317549"/>
    <lineage>
        <taxon>Eukaryota</taxon>
        <taxon>Metazoa</taxon>
        <taxon>Cnidaria</taxon>
        <taxon>Anthozoa</taxon>
        <taxon>Octocorallia</taxon>
        <taxon>Malacalcyonacea</taxon>
        <taxon>Plexauridae</taxon>
        <taxon>Paramuricea</taxon>
    </lineage>
</organism>
<sequence length="533" mass="62108">DKLKRDEKVHITNQVSNLFCKLPDYLSKMPNAAAATVFLEKLNDLHPNLSFTMELPVENKILLVGMEISRDGSKVKTQVYRKSTNTGLLLHFNSHTDKRYKEGLLKTMVHRAYALSSTREALDQECSRLRSIFTHLDYPTGLIDSTIQKVIKDSSNNETRNRDTDESNVVRFCLPFKDQIAANAVRKQMVDLSRKIGVHLQPVFTSRKLEQQLKPREVKVPIINRQCVVYKFQCDLCDADSYIGFTGRHLHQRIAEHKLSTIGKHFCEAHGNKDLLNESQFHVLRKCQNKSDCLVYEMLYIKDKQPSLNEKTGWRWQQRKSSLVTFIRFPDFTKEGCLHIFRGPIATQCYKLFHYPRQCVDDLCLTPCNLNESVAYAATWLDEAFYLVSKDIVESYLSRRDTLVCHVWESQAIGYWTKNISDLTTFADNKRLLHMQTGFSSEQKVLKRTAICHSVLAIHKSYPEKMRLFWSIYEKEDKPVAYQEVKISYGCRYPLAMDYRTWGKKSIWFSEPKLCKDNPIWDRNGEYKGRQGH</sequence>
<name>A0A6S7H8E1_PARCT</name>
<evidence type="ECO:0000313" key="1">
    <source>
        <dbReference type="EMBL" id="CAB3999200.1"/>
    </source>
</evidence>
<accession>A0A6S7H8E1</accession>
<dbReference type="PROSITE" id="PS50164">
    <property type="entry name" value="GIY_YIG"/>
    <property type="match status" value="1"/>
</dbReference>
<reference evidence="1" key="1">
    <citation type="submission" date="2020-04" db="EMBL/GenBank/DDBJ databases">
        <authorList>
            <person name="Alioto T."/>
            <person name="Alioto T."/>
            <person name="Gomez Garrido J."/>
        </authorList>
    </citation>
    <scope>NUCLEOTIDE SEQUENCE</scope>
    <source>
        <strain evidence="1">A484AB</strain>
    </source>
</reference>
<keyword evidence="2" id="KW-1185">Reference proteome</keyword>
<comment type="caution">
    <text evidence="1">The sequence shown here is derived from an EMBL/GenBank/DDBJ whole genome shotgun (WGS) entry which is preliminary data.</text>
</comment>
<evidence type="ECO:0000313" key="2">
    <source>
        <dbReference type="Proteomes" id="UP001152795"/>
    </source>
</evidence>
<dbReference type="Pfam" id="PF26215">
    <property type="entry name" value="HTH_animal"/>
    <property type="match status" value="1"/>
</dbReference>